<dbReference type="STRING" id="402596.SAMN04489844_0531"/>
<dbReference type="Proteomes" id="UP000198742">
    <property type="component" value="Unassembled WGS sequence"/>
</dbReference>
<evidence type="ECO:0000256" key="1">
    <source>
        <dbReference type="SAM" id="MobiDB-lite"/>
    </source>
</evidence>
<protein>
    <submittedName>
        <fullName evidence="3">Uncharacterized protein</fullName>
    </submittedName>
</protein>
<evidence type="ECO:0000313" key="3">
    <source>
        <dbReference type="EMBL" id="SEB56216.1"/>
    </source>
</evidence>
<dbReference type="AlphaFoldDB" id="A0A1H4KD75"/>
<feature type="region of interest" description="Disordered" evidence="1">
    <location>
        <begin position="32"/>
        <end position="119"/>
    </location>
</feature>
<evidence type="ECO:0000256" key="2">
    <source>
        <dbReference type="SAM" id="SignalP"/>
    </source>
</evidence>
<name>A0A1H4KD75_9ACTN</name>
<sequence>MTMRPVKAGILRLVLLGAATSLVLAGCGHDTTPADGSSPSAGASTSPAGSGSGDGTTTPGTGSGTGSGQGSGQSTQSGSPSASPSASGSSGGSDGSSSGTTGDGTGAGLEVPEAAPETVDSLSELLGSMDSRPLVTAPLPRPASARGRLVGGFPTVLRPTSASRVVTSGISPSGDRLQVGLVASSRLSVTEVLLAYRTRLGKRGVVELADPPTTAGSVAGSFRRQGSRITITATSEGSRTTYSIHATLVAGGE</sequence>
<feature type="compositionally biased region" description="Low complexity" evidence="1">
    <location>
        <begin position="33"/>
        <end position="60"/>
    </location>
</feature>
<organism evidence="3 4">
    <name type="scientific">Nocardioides exalbidus</name>
    <dbReference type="NCBI Taxonomy" id="402596"/>
    <lineage>
        <taxon>Bacteria</taxon>
        <taxon>Bacillati</taxon>
        <taxon>Actinomycetota</taxon>
        <taxon>Actinomycetes</taxon>
        <taxon>Propionibacteriales</taxon>
        <taxon>Nocardioidaceae</taxon>
        <taxon>Nocardioides</taxon>
    </lineage>
</organism>
<gene>
    <name evidence="3" type="ORF">SAMN04489844_0531</name>
</gene>
<dbReference type="EMBL" id="FNRT01000002">
    <property type="protein sequence ID" value="SEB56216.1"/>
    <property type="molecule type" value="Genomic_DNA"/>
</dbReference>
<feature type="signal peptide" evidence="2">
    <location>
        <begin position="1"/>
        <end position="25"/>
    </location>
</feature>
<keyword evidence="4" id="KW-1185">Reference proteome</keyword>
<feature type="chain" id="PRO_5039317495" evidence="2">
    <location>
        <begin position="26"/>
        <end position="253"/>
    </location>
</feature>
<evidence type="ECO:0000313" key="4">
    <source>
        <dbReference type="Proteomes" id="UP000198742"/>
    </source>
</evidence>
<reference evidence="4" key="1">
    <citation type="submission" date="2016-10" db="EMBL/GenBank/DDBJ databases">
        <authorList>
            <person name="Varghese N."/>
            <person name="Submissions S."/>
        </authorList>
    </citation>
    <scope>NUCLEOTIDE SEQUENCE [LARGE SCALE GENOMIC DNA]</scope>
    <source>
        <strain evidence="4">DSM 22017</strain>
    </source>
</reference>
<dbReference type="PROSITE" id="PS51257">
    <property type="entry name" value="PROKAR_LIPOPROTEIN"/>
    <property type="match status" value="1"/>
</dbReference>
<feature type="compositionally biased region" description="Gly residues" evidence="1">
    <location>
        <begin position="61"/>
        <end position="71"/>
    </location>
</feature>
<feature type="compositionally biased region" description="Low complexity" evidence="1">
    <location>
        <begin position="72"/>
        <end position="88"/>
    </location>
</feature>
<keyword evidence="2" id="KW-0732">Signal</keyword>
<proteinExistence type="predicted"/>
<accession>A0A1H4KD75</accession>